<comment type="catalytic activity">
    <reaction evidence="12 13">
        <text>D-ribulose 5-phosphate = (2S)-2-hydroxy-3-oxobutyl phosphate + formate + H(+)</text>
        <dbReference type="Rhea" id="RHEA:18457"/>
        <dbReference type="ChEBI" id="CHEBI:15378"/>
        <dbReference type="ChEBI" id="CHEBI:15740"/>
        <dbReference type="ChEBI" id="CHEBI:58121"/>
        <dbReference type="ChEBI" id="CHEBI:58830"/>
        <dbReference type="EC" id="4.1.99.12"/>
    </reaction>
</comment>
<dbReference type="InterPro" id="IPR000422">
    <property type="entry name" value="DHBP_synthase_RibB"/>
</dbReference>
<keyword evidence="6 12" id="KW-0686">Riboflavin biosynthesis</keyword>
<comment type="pathway">
    <text evidence="2 12 13">Cofactor biosynthesis; riboflavin biosynthesis; 2-hydroxy-3-oxobutyl phosphate from D-ribulose 5-phosphate: step 1/1.</text>
</comment>
<keyword evidence="9 12" id="KW-0464">Manganese</keyword>
<protein>
    <recommendedName>
        <fullName evidence="5 12">3,4-dihydroxy-2-butanone 4-phosphate synthase</fullName>
        <shortName evidence="12 13">DHBP synthase</shortName>
        <ecNumber evidence="4 12">4.1.99.12</ecNumber>
    </recommendedName>
</protein>
<feature type="binding site" evidence="12">
    <location>
        <begin position="216"/>
        <end position="220"/>
    </location>
    <ligand>
        <name>D-ribulose 5-phosphate</name>
        <dbReference type="ChEBI" id="CHEBI:58121"/>
    </ligand>
</feature>
<reference evidence="14" key="1">
    <citation type="submission" date="2007-10" db="EMBL/GenBank/DDBJ databases">
        <authorList>
            <person name="Fulton L."/>
            <person name="Clifton S."/>
            <person name="Fulton B."/>
            <person name="Xu J."/>
            <person name="Minx P."/>
            <person name="Pepin K.H."/>
            <person name="Johnson M."/>
            <person name="Thiruvilangam P."/>
            <person name="Bhonagiri V."/>
            <person name="Nash W.E."/>
            <person name="Mardis E.R."/>
            <person name="Wilson R.K."/>
        </authorList>
    </citation>
    <scope>NUCLEOTIDE SEQUENCE [LARGE SCALE GENOMIC DNA]</scope>
    <source>
        <strain evidence="14">DSM 17216</strain>
    </source>
</reference>
<evidence type="ECO:0000313" key="14">
    <source>
        <dbReference type="EMBL" id="EDS04737.1"/>
    </source>
</evidence>
<dbReference type="EMBL" id="ABFK02000016">
    <property type="protein sequence ID" value="EDS04737.1"/>
    <property type="molecule type" value="Genomic_DNA"/>
</dbReference>
<comment type="caution">
    <text evidence="14">The sequence shown here is derived from an EMBL/GenBank/DDBJ whole genome shotgun (WGS) entry which is preliminary data.</text>
</comment>
<evidence type="ECO:0000313" key="15">
    <source>
        <dbReference type="Proteomes" id="UP000005819"/>
    </source>
</evidence>
<feature type="binding site" evidence="12">
    <location>
        <position position="104"/>
    </location>
    <ligand>
        <name>Mg(2+)</name>
        <dbReference type="ChEBI" id="CHEBI:18420"/>
        <label>1</label>
    </ligand>
</feature>
<dbReference type="Pfam" id="PF00926">
    <property type="entry name" value="DHBP_synthase"/>
    <property type="match status" value="1"/>
</dbReference>
<dbReference type="Gene3D" id="3.90.870.10">
    <property type="entry name" value="DHBP synthase"/>
    <property type="match status" value="1"/>
</dbReference>
<evidence type="ECO:0000256" key="3">
    <source>
        <dbReference type="ARBA" id="ARBA00011738"/>
    </source>
</evidence>
<dbReference type="GO" id="GO:0030145">
    <property type="term" value="F:manganese ion binding"/>
    <property type="evidence" value="ECO:0007669"/>
    <property type="project" value="UniProtKB-UniRule"/>
</dbReference>
<evidence type="ECO:0000256" key="12">
    <source>
        <dbReference type="HAMAP-Rule" id="MF_00180"/>
    </source>
</evidence>
<comment type="subunit">
    <text evidence="3 12 13">Homodimer.</text>
</comment>
<feature type="site" description="Essential for catalytic activity" evidence="12">
    <location>
        <position position="202"/>
    </location>
</feature>
<dbReference type="AlphaFoldDB" id="B0MSM7"/>
<dbReference type="EC" id="4.1.99.12" evidence="4 12"/>
<evidence type="ECO:0000256" key="11">
    <source>
        <dbReference type="ARBA" id="ARBA00060730"/>
    </source>
</evidence>
<feature type="binding site" evidence="12">
    <location>
        <position position="108"/>
    </location>
    <ligand>
        <name>D-ribulose 5-phosphate</name>
        <dbReference type="ChEBI" id="CHEBI:58121"/>
    </ligand>
</feature>
<keyword evidence="7 12" id="KW-0479">Metal-binding</keyword>
<evidence type="ECO:0000256" key="10">
    <source>
        <dbReference type="ARBA" id="ARBA00023239"/>
    </source>
</evidence>
<dbReference type="GO" id="GO:0008686">
    <property type="term" value="F:3,4-dihydroxy-2-butanone-4-phosphate synthase activity"/>
    <property type="evidence" value="ECO:0007669"/>
    <property type="project" value="UniProtKB-UniRule"/>
</dbReference>
<organism evidence="14 15">
    <name type="scientific">Alistipes putredinis DSM 17216</name>
    <dbReference type="NCBI Taxonomy" id="445970"/>
    <lineage>
        <taxon>Bacteria</taxon>
        <taxon>Pseudomonadati</taxon>
        <taxon>Bacteroidota</taxon>
        <taxon>Bacteroidia</taxon>
        <taxon>Bacteroidales</taxon>
        <taxon>Rikenellaceae</taxon>
        <taxon>Alistipes</taxon>
    </lineage>
</organism>
<feature type="site" description="Essential for catalytic activity" evidence="12">
    <location>
        <position position="240"/>
    </location>
</feature>
<evidence type="ECO:0000256" key="6">
    <source>
        <dbReference type="ARBA" id="ARBA00022619"/>
    </source>
</evidence>
<dbReference type="PANTHER" id="PTHR21327">
    <property type="entry name" value="GTP CYCLOHYDROLASE II-RELATED"/>
    <property type="match status" value="1"/>
</dbReference>
<evidence type="ECO:0000256" key="13">
    <source>
        <dbReference type="RuleBase" id="RU003843"/>
    </source>
</evidence>
<name>B0MSM7_9BACT</name>
<dbReference type="HOGENOM" id="CLU_020273_3_0_10"/>
<sequence length="285" mass="31670">MGMTRQRELPVTDMAESRAGIVENTPFENFHQKRKFICKYSISIRKYNTFHNGSFPLFLSETNELMERENLLSRYGTAAERVERAAESLRQGRGILLVDDENRENEGDLIFAATNMTVEQMALMIRRCSGIVCLCLTEERVRQLDLPPMSTVNTSRYGTAFTVSIEAAEGITTGVSAADRIRTIRTAVAPDARPESLARPGHVFPLAARSGGVLERGGHTEGSVDLTKLAGLPPCAVLCELTNEDGTMARLPEVVAFACEHDFPIVSIDDIRRYRTEREAARTDL</sequence>
<dbReference type="GO" id="GO:0005829">
    <property type="term" value="C:cytosol"/>
    <property type="evidence" value="ECO:0007669"/>
    <property type="project" value="UniProtKB-ARBA"/>
</dbReference>
<keyword evidence="10 12" id="KW-0456">Lyase</keyword>
<dbReference type="UniPathway" id="UPA00275">
    <property type="reaction ID" value="UER00399"/>
</dbReference>
<dbReference type="FunFam" id="3.90.870.10:FF:000002">
    <property type="entry name" value="3,4-dihydroxy-2-butanone 4-phosphate synthase"/>
    <property type="match status" value="1"/>
</dbReference>
<dbReference type="InterPro" id="IPR017945">
    <property type="entry name" value="DHBP_synth_RibB-like_a/b_dom"/>
</dbReference>
<dbReference type="SUPFAM" id="SSF55821">
    <property type="entry name" value="YrdC/RibB"/>
    <property type="match status" value="1"/>
</dbReference>
<comment type="cofactor">
    <cofactor evidence="12 13">
        <name>Mg(2+)</name>
        <dbReference type="ChEBI" id="CHEBI:18420"/>
    </cofactor>
    <cofactor evidence="12 13">
        <name>Mn(2+)</name>
        <dbReference type="ChEBI" id="CHEBI:29035"/>
    </cofactor>
    <text evidence="12 13">Binds 2 divalent metal cations per subunit. Magnesium or manganese.</text>
</comment>
<evidence type="ECO:0000256" key="4">
    <source>
        <dbReference type="ARBA" id="ARBA00012153"/>
    </source>
</evidence>
<evidence type="ECO:0000256" key="8">
    <source>
        <dbReference type="ARBA" id="ARBA00022842"/>
    </source>
</evidence>
<feature type="binding site" evidence="12">
    <location>
        <begin position="103"/>
        <end position="104"/>
    </location>
    <ligand>
        <name>D-ribulose 5-phosphate</name>
        <dbReference type="ChEBI" id="CHEBI:58121"/>
    </ligand>
</feature>
<evidence type="ECO:0000256" key="7">
    <source>
        <dbReference type="ARBA" id="ARBA00022723"/>
    </source>
</evidence>
<evidence type="ECO:0000256" key="2">
    <source>
        <dbReference type="ARBA" id="ARBA00004904"/>
    </source>
</evidence>
<keyword evidence="8 12" id="KW-0460">Magnesium</keyword>
<proteinExistence type="inferred from homology"/>
<evidence type="ECO:0000256" key="9">
    <source>
        <dbReference type="ARBA" id="ARBA00023211"/>
    </source>
</evidence>
<gene>
    <name evidence="12 14" type="primary">ribB</name>
    <name evidence="14" type="ORF">ALIPUT_00610</name>
</gene>
<dbReference type="GO" id="GO:0009231">
    <property type="term" value="P:riboflavin biosynthetic process"/>
    <property type="evidence" value="ECO:0007669"/>
    <property type="project" value="UniProtKB-UniRule"/>
</dbReference>
<reference evidence="14" key="2">
    <citation type="submission" date="2013-09" db="EMBL/GenBank/DDBJ databases">
        <title>Draft genome sequence of Alistipes putredinis (DSM 17216).</title>
        <authorList>
            <person name="Sudarsanam P."/>
            <person name="Ley R."/>
            <person name="Guruge J."/>
            <person name="Turnbaugh P.J."/>
            <person name="Mahowald M."/>
            <person name="Liep D."/>
            <person name="Gordon J."/>
        </authorList>
    </citation>
    <scope>NUCLEOTIDE SEQUENCE</scope>
    <source>
        <strain evidence="14">DSM 17216</strain>
    </source>
</reference>
<comment type="function">
    <text evidence="1 12 13">Catalyzes the conversion of D-ribulose 5-phosphate to formate and 3,4-dihydroxy-2-butanone 4-phosphate.</text>
</comment>
<feature type="binding site" evidence="12">
    <location>
        <position position="104"/>
    </location>
    <ligand>
        <name>Mg(2+)</name>
        <dbReference type="ChEBI" id="CHEBI:18420"/>
        <label>2</label>
    </ligand>
</feature>
<dbReference type="eggNOG" id="COG0108">
    <property type="taxonomic scope" value="Bacteria"/>
</dbReference>
<dbReference type="Proteomes" id="UP000005819">
    <property type="component" value="Unassembled WGS sequence"/>
</dbReference>
<dbReference type="GO" id="GO:0000287">
    <property type="term" value="F:magnesium ion binding"/>
    <property type="evidence" value="ECO:0007669"/>
    <property type="project" value="UniProtKB-UniRule"/>
</dbReference>
<dbReference type="PANTHER" id="PTHR21327:SF38">
    <property type="entry name" value="3,4-DIHYDROXY-2-BUTANONE 4-PHOSPHATE SYNTHASE"/>
    <property type="match status" value="1"/>
</dbReference>
<evidence type="ECO:0000256" key="1">
    <source>
        <dbReference type="ARBA" id="ARBA00002284"/>
    </source>
</evidence>
<comment type="similarity">
    <text evidence="11 12 13">Belongs to the DHBP synthase family.</text>
</comment>
<accession>B0MSM7</accession>
<dbReference type="NCBIfam" id="TIGR00506">
    <property type="entry name" value="ribB"/>
    <property type="match status" value="1"/>
</dbReference>
<feature type="binding site" evidence="12">
    <location>
        <position position="219"/>
    </location>
    <ligand>
        <name>Mg(2+)</name>
        <dbReference type="ChEBI" id="CHEBI:18420"/>
        <label>2</label>
    </ligand>
</feature>
<evidence type="ECO:0000256" key="5">
    <source>
        <dbReference type="ARBA" id="ARBA00018836"/>
    </source>
</evidence>
<keyword evidence="15" id="KW-1185">Reference proteome</keyword>
<dbReference type="HAMAP" id="MF_00180">
    <property type="entry name" value="RibB"/>
    <property type="match status" value="1"/>
</dbReference>